<protein>
    <submittedName>
        <fullName evidence="10">Chemotaxis protein MotA</fullName>
    </submittedName>
</protein>
<dbReference type="InterPro" id="IPR047055">
    <property type="entry name" value="MotA-like"/>
</dbReference>
<dbReference type="PANTHER" id="PTHR30433:SF2">
    <property type="entry name" value="MOTILITY PROTEIN A"/>
    <property type="match status" value="1"/>
</dbReference>
<feature type="transmembrane region" description="Helical" evidence="8">
    <location>
        <begin position="177"/>
        <end position="201"/>
    </location>
</feature>
<keyword evidence="3" id="KW-0813">Transport</keyword>
<dbReference type="EMBL" id="FOVK01000006">
    <property type="protein sequence ID" value="SFN83380.1"/>
    <property type="molecule type" value="Genomic_DNA"/>
</dbReference>
<organism evidence="10 11">
    <name type="scientific">Proteiniclasticum ruminis</name>
    <dbReference type="NCBI Taxonomy" id="398199"/>
    <lineage>
        <taxon>Bacteria</taxon>
        <taxon>Bacillati</taxon>
        <taxon>Bacillota</taxon>
        <taxon>Clostridia</taxon>
        <taxon>Eubacteriales</taxon>
        <taxon>Clostridiaceae</taxon>
        <taxon>Proteiniclasticum</taxon>
    </lineage>
</organism>
<dbReference type="OrthoDB" id="9806929at2"/>
<feature type="transmembrane region" description="Helical" evidence="8">
    <location>
        <begin position="150"/>
        <end position="171"/>
    </location>
</feature>
<keyword evidence="4" id="KW-1003">Cell membrane</keyword>
<evidence type="ECO:0000256" key="2">
    <source>
        <dbReference type="ARBA" id="ARBA00008038"/>
    </source>
</evidence>
<keyword evidence="6 8" id="KW-1133">Transmembrane helix</keyword>
<sequence length="268" mass="29517">MKKSYSALIGLASGLVLVVWSITSSGDMSSFLHIPSLIITLGGSLAALVISFPMKDIMKLPKIMKLLINKPEQDRVKLIGMFSEMARKARRDGLLALEDDLQTMEDEFLTSGLQMVVDGIDPDVIREIMTLKMETTERRHRMGQSIFSKWGELAPAFGMIGTLIGLIIMLADLQDSSAIGSGMAVALITTFYGSFFSNLVFIPIASNLSAQTNEEMVSKEMAIEGILEIQAGTNPRILEEKLMTYLSPEEVKILQAERTVTQEALSYE</sequence>
<dbReference type="RefSeq" id="WP_074912152.1">
    <property type="nucleotide sequence ID" value="NZ_FOVK01000006.1"/>
</dbReference>
<evidence type="ECO:0000256" key="3">
    <source>
        <dbReference type="ARBA" id="ARBA00022448"/>
    </source>
</evidence>
<dbReference type="InterPro" id="IPR002898">
    <property type="entry name" value="MotA_ExbB_proton_chnl"/>
</dbReference>
<evidence type="ECO:0000259" key="9">
    <source>
        <dbReference type="Pfam" id="PF01618"/>
    </source>
</evidence>
<dbReference type="GO" id="GO:0006935">
    <property type="term" value="P:chemotaxis"/>
    <property type="evidence" value="ECO:0007669"/>
    <property type="project" value="InterPro"/>
</dbReference>
<proteinExistence type="inferred from homology"/>
<evidence type="ECO:0000256" key="7">
    <source>
        <dbReference type="ARBA" id="ARBA00023136"/>
    </source>
</evidence>
<dbReference type="PROSITE" id="PS01307">
    <property type="entry name" value="MOTA"/>
    <property type="match status" value="1"/>
</dbReference>
<evidence type="ECO:0000256" key="1">
    <source>
        <dbReference type="ARBA" id="ARBA00004651"/>
    </source>
</evidence>
<dbReference type="STRING" id="398199.SAMN05421804_101717"/>
<dbReference type="InterPro" id="IPR000540">
    <property type="entry name" value="Flag_MotA_CS"/>
</dbReference>
<dbReference type="PANTHER" id="PTHR30433">
    <property type="entry name" value="CHEMOTAXIS PROTEIN MOTA"/>
    <property type="match status" value="1"/>
</dbReference>
<name>A0A1I5C8N0_9CLOT</name>
<comment type="similarity">
    <text evidence="2">Belongs to the MotA family.</text>
</comment>
<feature type="domain" description="MotA/TolQ/ExbB proton channel" evidence="9">
    <location>
        <begin position="102"/>
        <end position="220"/>
    </location>
</feature>
<dbReference type="AlphaFoldDB" id="A0A1I5C8N0"/>
<dbReference type="GO" id="GO:0005886">
    <property type="term" value="C:plasma membrane"/>
    <property type="evidence" value="ECO:0007669"/>
    <property type="project" value="UniProtKB-SubCell"/>
</dbReference>
<dbReference type="Pfam" id="PF01618">
    <property type="entry name" value="MotA_ExbB"/>
    <property type="match status" value="1"/>
</dbReference>
<evidence type="ECO:0000256" key="6">
    <source>
        <dbReference type="ARBA" id="ARBA00022989"/>
    </source>
</evidence>
<keyword evidence="7 8" id="KW-0472">Membrane</keyword>
<dbReference type="Proteomes" id="UP000181899">
    <property type="component" value="Unassembled WGS sequence"/>
</dbReference>
<comment type="subcellular location">
    <subcellularLocation>
        <location evidence="1">Cell membrane</location>
        <topology evidence="1">Multi-pass membrane protein</topology>
    </subcellularLocation>
</comment>
<evidence type="ECO:0000256" key="5">
    <source>
        <dbReference type="ARBA" id="ARBA00022692"/>
    </source>
</evidence>
<evidence type="ECO:0000313" key="11">
    <source>
        <dbReference type="Proteomes" id="UP000181899"/>
    </source>
</evidence>
<evidence type="ECO:0000256" key="8">
    <source>
        <dbReference type="SAM" id="Phobius"/>
    </source>
</evidence>
<keyword evidence="5 8" id="KW-0812">Transmembrane</keyword>
<accession>A0A1I5C8N0</accession>
<dbReference type="GO" id="GO:0071978">
    <property type="term" value="P:bacterial-type flagellum-dependent swarming motility"/>
    <property type="evidence" value="ECO:0007669"/>
    <property type="project" value="InterPro"/>
</dbReference>
<feature type="transmembrane region" description="Helical" evidence="8">
    <location>
        <begin position="31"/>
        <end position="52"/>
    </location>
</feature>
<gene>
    <name evidence="10" type="ORF">SAMN04488695_10626</name>
</gene>
<reference evidence="10 11" key="1">
    <citation type="submission" date="2016-10" db="EMBL/GenBank/DDBJ databases">
        <authorList>
            <person name="de Groot N.N."/>
        </authorList>
    </citation>
    <scope>NUCLEOTIDE SEQUENCE [LARGE SCALE GENOMIC DNA]</scope>
    <source>
        <strain evidence="10 11">ML2</strain>
    </source>
</reference>
<evidence type="ECO:0000313" key="10">
    <source>
        <dbReference type="EMBL" id="SFN83380.1"/>
    </source>
</evidence>
<evidence type="ECO:0000256" key="4">
    <source>
        <dbReference type="ARBA" id="ARBA00022475"/>
    </source>
</evidence>
<keyword evidence="11" id="KW-1185">Reference proteome</keyword>